<dbReference type="Proteomes" id="UP000001819">
    <property type="component" value="Chromosome X"/>
</dbReference>
<keyword evidence="2" id="KW-1185">Reference proteome</keyword>
<evidence type="ECO:0000313" key="2">
    <source>
        <dbReference type="Proteomes" id="UP000001819"/>
    </source>
</evidence>
<sequence length="994" mass="112082">MSKSKVNQQGLPYSFSCATPGASRLRAIWSKKQATSNSYFNRYAHPLCPNHYAANPLDKPYYNEYLWKSCKKRRSSALRSKNRVDVEADSIGVAVGMVCSESQIAGPRSLKGSQHDEINSCNFATYLKAFALVYVLPEVEWTADKIDMLLQEGVDLLEASSEGSEATAERKEDGMNPPLLRPQIYTDAENRIKRNFSLEGHTFTLALESRYLGDPRQPMETQLPHTIENLRDVLQTFFRTSHYCLLLTKMGHLLIWKRRNVFFVLDVQGRRKNDLVSDKATGVAMLVCLHTIDNVYYLVSQLSGISPEDEFTIRELVVVRLVTPDGTLYLRDTVQRDMEFEVINSNYAYLKGNLHLSLNTADPLRSRSSIMVAVGAIMASKIDHPATWNHTMFDRLICYGVELCRSCWGDRLEEQRPINLDEFPTQLRLGQFVVELELLPNVRAGNWRSVLRVVGTEFDHHVRETLKEFGNAIFQINSQMYAVWTKGDFYYLLDAYRHTIADTAVEKDKGAWSTVRMFRDPLTMISVFHQLLKESNRPSPYHLHAVRIKNLAECPKGYALAPLPDDDDTEVQSINETILFNQLATSSGHVLAALSDYEEDLCSHTEDNSDIENFELLDNIDDDEPDFDCGEECEDEESEGDEDTQARDVGHKKKPKKEQNELKMSKSVSFIAVPKSQQKGGDRENSRLASGQTQTFSAPKAKPDSDATDQRLSSGECPHFLAPKEKPCSCQTDVRSAPPERTEHHSVQPLEQSVTASGRPQSSSKLTSTKRDIMKPSAGPSKDLASSLEEIRATRKGIVKNSEFDSELDGQMSCPNQPLKVARFQAKTFKQKTCQQSCWCIGRKGKSQEPPEANRKQAFQATRFPGFCREAHMLAVAGSESGTVESLRRLLISSFQAANRVLTMTPWGNYVVFRVHTSSESGSRFYVFDGCTCNIDRFRHLDLSCGTAGLLPFGKLSQVVCHMIDSREVKALDALSTRLEAPCRRFKHLLTRNA</sequence>
<accession>A0A6I8V1K4</accession>
<reference evidence="3" key="1">
    <citation type="submission" date="2025-08" db="UniProtKB">
        <authorList>
            <consortium name="RefSeq"/>
        </authorList>
    </citation>
    <scope>IDENTIFICATION</scope>
    <source>
        <strain evidence="3">MV-25-SWS-2005</strain>
        <tissue evidence="3">Whole body</tissue>
    </source>
</reference>
<dbReference type="PANTHER" id="PTHR40552">
    <property type="entry name" value="AT05186P-RELATED"/>
    <property type="match status" value="1"/>
</dbReference>
<dbReference type="PANTHER" id="PTHR40552:SF6">
    <property type="entry name" value="FI09606P-RELATED"/>
    <property type="match status" value="1"/>
</dbReference>
<feature type="compositionally biased region" description="Polar residues" evidence="1">
    <location>
        <begin position="749"/>
        <end position="767"/>
    </location>
</feature>
<dbReference type="InParanoid" id="A0A6I8V1K4"/>
<dbReference type="RefSeq" id="XP_002135597.2">
    <property type="nucleotide sequence ID" value="XM_002135561.3"/>
</dbReference>
<evidence type="ECO:0000256" key="1">
    <source>
        <dbReference type="SAM" id="MobiDB-lite"/>
    </source>
</evidence>
<feature type="compositionally biased region" description="Polar residues" evidence="1">
    <location>
        <begin position="687"/>
        <end position="697"/>
    </location>
</feature>
<name>A0A6I8V1K4_DROPS</name>
<organism evidence="2 3">
    <name type="scientific">Drosophila pseudoobscura pseudoobscura</name>
    <name type="common">Fruit fly</name>
    <dbReference type="NCBI Taxonomy" id="46245"/>
    <lineage>
        <taxon>Eukaryota</taxon>
        <taxon>Metazoa</taxon>
        <taxon>Ecdysozoa</taxon>
        <taxon>Arthropoda</taxon>
        <taxon>Hexapoda</taxon>
        <taxon>Insecta</taxon>
        <taxon>Pterygota</taxon>
        <taxon>Neoptera</taxon>
        <taxon>Endopterygota</taxon>
        <taxon>Diptera</taxon>
        <taxon>Brachycera</taxon>
        <taxon>Muscomorpha</taxon>
        <taxon>Ephydroidea</taxon>
        <taxon>Drosophilidae</taxon>
        <taxon>Drosophila</taxon>
        <taxon>Sophophora</taxon>
    </lineage>
</organism>
<dbReference type="AlphaFoldDB" id="A0A6I8V1K4"/>
<feature type="compositionally biased region" description="Acidic residues" evidence="1">
    <location>
        <begin position="625"/>
        <end position="643"/>
    </location>
</feature>
<protein>
    <submittedName>
        <fullName evidence="3">Uncharacterized protein ms(3)76Cc</fullName>
    </submittedName>
</protein>
<feature type="region of interest" description="Disordered" evidence="1">
    <location>
        <begin position="625"/>
        <end position="787"/>
    </location>
</feature>
<evidence type="ECO:0000313" key="3">
    <source>
        <dbReference type="RefSeq" id="XP_002135597.2"/>
    </source>
</evidence>
<feature type="region of interest" description="Disordered" evidence="1">
    <location>
        <begin position="160"/>
        <end position="180"/>
    </location>
</feature>
<gene>
    <name evidence="3" type="primary">ms(3)76Cc</name>
</gene>
<proteinExistence type="predicted"/>
<dbReference type="KEGG" id="dpo:6900269"/>
<dbReference type="Gene3D" id="3.90.70.120">
    <property type="match status" value="1"/>
</dbReference>